<evidence type="ECO:0000256" key="4">
    <source>
        <dbReference type="ARBA" id="ARBA00022695"/>
    </source>
</evidence>
<evidence type="ECO:0000256" key="2">
    <source>
        <dbReference type="ARBA" id="ARBA00012417"/>
    </source>
</evidence>
<name>A0A1Y0B276_9LAMI</name>
<keyword evidence="7" id="KW-0238">DNA-binding</keyword>
<keyword evidence="10" id="KW-0496">Mitochondrion</keyword>
<evidence type="ECO:0000256" key="5">
    <source>
        <dbReference type="ARBA" id="ARBA00022705"/>
    </source>
</evidence>
<dbReference type="Pfam" id="PF03175">
    <property type="entry name" value="DNA_pol_B_2"/>
    <property type="match status" value="1"/>
</dbReference>
<dbReference type="GO" id="GO:0003677">
    <property type="term" value="F:DNA binding"/>
    <property type="evidence" value="ECO:0007669"/>
    <property type="project" value="UniProtKB-KW"/>
</dbReference>
<keyword evidence="3" id="KW-0808">Transferase</keyword>
<comment type="similarity">
    <text evidence="1">Belongs to the DNA polymerase type-B family.</text>
</comment>
<gene>
    <name evidence="10" type="ORF">AEK19_MT0156</name>
</gene>
<evidence type="ECO:0000313" key="10">
    <source>
        <dbReference type="EMBL" id="ART31542.1"/>
    </source>
</evidence>
<evidence type="ECO:0000256" key="1">
    <source>
        <dbReference type="ARBA" id="ARBA00005755"/>
    </source>
</evidence>
<comment type="catalytic activity">
    <reaction evidence="8">
        <text>DNA(n) + a 2'-deoxyribonucleoside 5'-triphosphate = DNA(n+1) + diphosphate</text>
        <dbReference type="Rhea" id="RHEA:22508"/>
        <dbReference type="Rhea" id="RHEA-COMP:17339"/>
        <dbReference type="Rhea" id="RHEA-COMP:17340"/>
        <dbReference type="ChEBI" id="CHEBI:33019"/>
        <dbReference type="ChEBI" id="CHEBI:61560"/>
        <dbReference type="ChEBI" id="CHEBI:173112"/>
        <dbReference type="EC" id="2.7.7.7"/>
    </reaction>
</comment>
<dbReference type="InterPro" id="IPR004868">
    <property type="entry name" value="DNA-dir_DNA_pol_B_mt/vir"/>
</dbReference>
<dbReference type="AlphaFoldDB" id="A0A1Y0B276"/>
<keyword evidence="4" id="KW-0548">Nucleotidyltransferase</keyword>
<sequence>MKKSLIDYMKQDILLLSGVMQNAQDIYWKLYKVDIESKITVSSLALCIFRMKYYDASNWPVHIPNKNEDGFLRRAYYGMNTSKSAPW</sequence>
<dbReference type="GO" id="GO:0000166">
    <property type="term" value="F:nucleotide binding"/>
    <property type="evidence" value="ECO:0007669"/>
    <property type="project" value="InterPro"/>
</dbReference>
<dbReference type="EMBL" id="KY774314">
    <property type="protein sequence ID" value="ART31542.1"/>
    <property type="molecule type" value="Genomic_DNA"/>
</dbReference>
<keyword evidence="5" id="KW-0235">DNA replication</keyword>
<evidence type="ECO:0000256" key="7">
    <source>
        <dbReference type="ARBA" id="ARBA00023125"/>
    </source>
</evidence>
<dbReference type="GO" id="GO:0003887">
    <property type="term" value="F:DNA-directed DNA polymerase activity"/>
    <property type="evidence" value="ECO:0007669"/>
    <property type="project" value="UniProtKB-KW"/>
</dbReference>
<evidence type="ECO:0000256" key="3">
    <source>
        <dbReference type="ARBA" id="ARBA00022679"/>
    </source>
</evidence>
<proteinExistence type="inferred from homology"/>
<keyword evidence="6" id="KW-0239">DNA-directed DNA polymerase</keyword>
<accession>A0A1Y0B276</accession>
<evidence type="ECO:0000259" key="9">
    <source>
        <dbReference type="Pfam" id="PF03175"/>
    </source>
</evidence>
<dbReference type="EC" id="2.7.7.7" evidence="2"/>
<protein>
    <recommendedName>
        <fullName evidence="2">DNA-directed DNA polymerase</fullName>
        <ecNumber evidence="2">2.7.7.7</ecNumber>
    </recommendedName>
</protein>
<evidence type="ECO:0000256" key="6">
    <source>
        <dbReference type="ARBA" id="ARBA00022932"/>
    </source>
</evidence>
<feature type="domain" description="DNA-directed DNA polymerase family B mitochondria/virus" evidence="9">
    <location>
        <begin position="1"/>
        <end position="78"/>
    </location>
</feature>
<organism evidence="10">
    <name type="scientific">Utricularia reniformis</name>
    <dbReference type="NCBI Taxonomy" id="192314"/>
    <lineage>
        <taxon>Eukaryota</taxon>
        <taxon>Viridiplantae</taxon>
        <taxon>Streptophyta</taxon>
        <taxon>Embryophyta</taxon>
        <taxon>Tracheophyta</taxon>
        <taxon>Spermatophyta</taxon>
        <taxon>Magnoliopsida</taxon>
        <taxon>eudicotyledons</taxon>
        <taxon>Gunneridae</taxon>
        <taxon>Pentapetalae</taxon>
        <taxon>asterids</taxon>
        <taxon>lamiids</taxon>
        <taxon>Lamiales</taxon>
        <taxon>Lentibulariaceae</taxon>
        <taxon>Utricularia</taxon>
    </lineage>
</organism>
<evidence type="ECO:0000256" key="8">
    <source>
        <dbReference type="ARBA" id="ARBA00049244"/>
    </source>
</evidence>
<reference evidence="10" key="1">
    <citation type="submission" date="2017-03" db="EMBL/GenBank/DDBJ databases">
        <title>The mitochondrial genome of the carnivorous plant Utricularia reniformis (Lentibulariaceae): structure, comparative analysis and evolutionary landmarks.</title>
        <authorList>
            <person name="Silva S.R."/>
            <person name="Alvarenga D.O."/>
            <person name="Michael T.P."/>
            <person name="Miranda V.F.O."/>
            <person name="Varani A.M."/>
        </authorList>
    </citation>
    <scope>NUCLEOTIDE SEQUENCE</scope>
</reference>
<dbReference type="GO" id="GO:0006260">
    <property type="term" value="P:DNA replication"/>
    <property type="evidence" value="ECO:0007669"/>
    <property type="project" value="UniProtKB-KW"/>
</dbReference>
<geneLocation type="mitochondrion" evidence="10"/>